<dbReference type="EMBL" id="JAWXYG010000010">
    <property type="protein sequence ID" value="KAK4259980.1"/>
    <property type="molecule type" value="Genomic_DNA"/>
</dbReference>
<reference evidence="2" key="1">
    <citation type="submission" date="2023-10" db="EMBL/GenBank/DDBJ databases">
        <title>Chromosome-level genome of the transformable northern wattle, Acacia crassicarpa.</title>
        <authorList>
            <person name="Massaro I."/>
            <person name="Sinha N.R."/>
            <person name="Poethig S."/>
            <person name="Leichty A.R."/>
        </authorList>
    </citation>
    <scope>NUCLEOTIDE SEQUENCE</scope>
    <source>
        <strain evidence="2">Acra3RX</strain>
        <tissue evidence="2">Leaf</tissue>
    </source>
</reference>
<evidence type="ECO:0000256" key="1">
    <source>
        <dbReference type="SAM" id="MobiDB-lite"/>
    </source>
</evidence>
<sequence length="511" mass="57380">MAHHRRHSVSLGEEIKSSSTIADISHATASMGRINEMVAEARLSKKNPLGHTASTASTHSAPIFFSSPTSRRRIQSASSSSSSSYRSSIGITALSSSPSTSSKSDSGGKITDKKKEKKKLFACVGVGTQSCKNSRRSPEHRRVDEAAFIQRARVVESLPQFWADKYQAASFHKQEAQLLKELASLDELPHTLLKGPSGSGKRALVMSLLREIYGEECGNLSHNIRYFPLQEGSPTKVSVPITFSCHHVELNVKLERNAKFALMGLVKEMSCIYALTPQDTNLNIKSDCQVMVLYEVDKAEQDIQQIISWIINCHSQICKLILCCQDDVNILESVRNLFKVIHVHPPTTPQIMEVLFEIAKKEDIHLPKNLAAMIAAKSNQNLRQAIMALEACKAFKYPFLKEQPISIGWEDVVIDIALEIIADPSKSRLISVRGKFQKLMEDFVHPKLILRKLVEELLKNIEASLKRELYYWHAYYDKRLPPGTSAFSKLAEFVAKFMSIYRKSFVSRQYV</sequence>
<dbReference type="Pfam" id="PF21960">
    <property type="entry name" value="RCF1-5-like_lid"/>
    <property type="match status" value="1"/>
</dbReference>
<dbReference type="InterPro" id="IPR050238">
    <property type="entry name" value="DNA_Rep/Repair_Clamp_Loader"/>
</dbReference>
<dbReference type="GO" id="GO:0005634">
    <property type="term" value="C:nucleus"/>
    <property type="evidence" value="ECO:0007669"/>
    <property type="project" value="TreeGrafter"/>
</dbReference>
<name>A0AAE1IXY2_9FABA</name>
<dbReference type="PANTHER" id="PTHR11669">
    <property type="entry name" value="REPLICATION FACTOR C / DNA POLYMERASE III GAMMA-TAU SUBUNIT"/>
    <property type="match status" value="1"/>
</dbReference>
<dbReference type="Proteomes" id="UP001293593">
    <property type="component" value="Unassembled WGS sequence"/>
</dbReference>
<dbReference type="Gene3D" id="3.40.50.300">
    <property type="entry name" value="P-loop containing nucleotide triphosphate hydrolases"/>
    <property type="match status" value="1"/>
</dbReference>
<dbReference type="GO" id="GO:0005663">
    <property type="term" value="C:DNA replication factor C complex"/>
    <property type="evidence" value="ECO:0007669"/>
    <property type="project" value="TreeGrafter"/>
</dbReference>
<dbReference type="SUPFAM" id="SSF48019">
    <property type="entry name" value="post-AAA+ oligomerization domain-like"/>
    <property type="match status" value="1"/>
</dbReference>
<dbReference type="FunFam" id="1.10.8.60:FF:000030">
    <property type="entry name" value="replication factor C subunit 3"/>
    <property type="match status" value="1"/>
</dbReference>
<dbReference type="GO" id="GO:0006281">
    <property type="term" value="P:DNA repair"/>
    <property type="evidence" value="ECO:0007669"/>
    <property type="project" value="TreeGrafter"/>
</dbReference>
<dbReference type="GO" id="GO:0003689">
    <property type="term" value="F:DNA clamp loader activity"/>
    <property type="evidence" value="ECO:0007669"/>
    <property type="project" value="TreeGrafter"/>
</dbReference>
<comment type="caution">
    <text evidence="2">The sequence shown here is derived from an EMBL/GenBank/DDBJ whole genome shotgun (WGS) entry which is preliminary data.</text>
</comment>
<feature type="compositionally biased region" description="Low complexity" evidence="1">
    <location>
        <begin position="75"/>
        <end position="88"/>
    </location>
</feature>
<dbReference type="SUPFAM" id="SSF52540">
    <property type="entry name" value="P-loop containing nucleoside triphosphate hydrolases"/>
    <property type="match status" value="1"/>
</dbReference>
<feature type="compositionally biased region" description="Low complexity" evidence="1">
    <location>
        <begin position="95"/>
        <end position="109"/>
    </location>
</feature>
<feature type="region of interest" description="Disordered" evidence="1">
    <location>
        <begin position="42"/>
        <end position="113"/>
    </location>
</feature>
<dbReference type="InterPro" id="IPR027417">
    <property type="entry name" value="P-loop_NTPase"/>
</dbReference>
<accession>A0AAE1IXY2</accession>
<dbReference type="InterPro" id="IPR008921">
    <property type="entry name" value="DNA_pol3_clamp-load_cplx_C"/>
</dbReference>
<evidence type="ECO:0008006" key="4">
    <source>
        <dbReference type="Google" id="ProtNLM"/>
    </source>
</evidence>
<dbReference type="Gene3D" id="1.20.272.10">
    <property type="match status" value="1"/>
</dbReference>
<proteinExistence type="predicted"/>
<organism evidence="2 3">
    <name type="scientific">Acacia crassicarpa</name>
    <name type="common">northern wattle</name>
    <dbReference type="NCBI Taxonomy" id="499986"/>
    <lineage>
        <taxon>Eukaryota</taxon>
        <taxon>Viridiplantae</taxon>
        <taxon>Streptophyta</taxon>
        <taxon>Embryophyta</taxon>
        <taxon>Tracheophyta</taxon>
        <taxon>Spermatophyta</taxon>
        <taxon>Magnoliopsida</taxon>
        <taxon>eudicotyledons</taxon>
        <taxon>Gunneridae</taxon>
        <taxon>Pentapetalae</taxon>
        <taxon>rosids</taxon>
        <taxon>fabids</taxon>
        <taxon>Fabales</taxon>
        <taxon>Fabaceae</taxon>
        <taxon>Caesalpinioideae</taxon>
        <taxon>mimosoid clade</taxon>
        <taxon>Acacieae</taxon>
        <taxon>Acacia</taxon>
    </lineage>
</organism>
<keyword evidence="3" id="KW-1185">Reference proteome</keyword>
<gene>
    <name evidence="2" type="ORF">QN277_003158</name>
</gene>
<protein>
    <recommendedName>
        <fullName evidence="4">Replication factor C subunit 3</fullName>
    </recommendedName>
</protein>
<evidence type="ECO:0000313" key="2">
    <source>
        <dbReference type="EMBL" id="KAK4259980.1"/>
    </source>
</evidence>
<dbReference type="Pfam" id="PF22534">
    <property type="entry name" value="RFC_C"/>
    <property type="match status" value="1"/>
</dbReference>
<dbReference type="PANTHER" id="PTHR11669:SF25">
    <property type="entry name" value="OS02G0704966 PROTEIN"/>
    <property type="match status" value="1"/>
</dbReference>
<dbReference type="GO" id="GO:0003677">
    <property type="term" value="F:DNA binding"/>
    <property type="evidence" value="ECO:0007669"/>
    <property type="project" value="InterPro"/>
</dbReference>
<dbReference type="GO" id="GO:0006261">
    <property type="term" value="P:DNA-templated DNA replication"/>
    <property type="evidence" value="ECO:0007669"/>
    <property type="project" value="TreeGrafter"/>
</dbReference>
<dbReference type="Gene3D" id="1.10.8.60">
    <property type="match status" value="1"/>
</dbReference>
<dbReference type="AlphaFoldDB" id="A0AAE1IXY2"/>
<evidence type="ECO:0000313" key="3">
    <source>
        <dbReference type="Proteomes" id="UP001293593"/>
    </source>
</evidence>